<feature type="compositionally biased region" description="Gly residues" evidence="1">
    <location>
        <begin position="97"/>
        <end position="110"/>
    </location>
</feature>
<keyword evidence="4" id="KW-1185">Reference proteome</keyword>
<sequence length="217" mass="21742">MAVNSRPVLLVAGLVCVCLAGSLAFVSPAPPAGASQSHRFLAASAAALPPAGAAEQVSESTHVKEVDALGGALRAMAAVCAALMVALVPLQGAEAARGGGRMGGGGGRIGGSSFRARPSPPRQAMPRGNSGAGRSSGPNISIGVAPPMYGYGGGFGGFGMPFGGFGMPFGGFGMMNNSGNDQMLQNQQRRDESQLDGQKSQIADLEKQIAELKASKK</sequence>
<dbReference type="Proteomes" id="UP000654075">
    <property type="component" value="Unassembled WGS sequence"/>
</dbReference>
<keyword evidence="2" id="KW-0732">Signal</keyword>
<evidence type="ECO:0000256" key="2">
    <source>
        <dbReference type="SAM" id="SignalP"/>
    </source>
</evidence>
<feature type="chain" id="PRO_5032718154" evidence="2">
    <location>
        <begin position="25"/>
        <end position="217"/>
    </location>
</feature>
<feature type="region of interest" description="Disordered" evidence="1">
    <location>
        <begin position="96"/>
        <end position="139"/>
    </location>
</feature>
<comment type="caution">
    <text evidence="3">The sequence shown here is derived from an EMBL/GenBank/DDBJ whole genome shotgun (WGS) entry which is preliminary data.</text>
</comment>
<evidence type="ECO:0000313" key="4">
    <source>
        <dbReference type="Proteomes" id="UP000654075"/>
    </source>
</evidence>
<feature type="region of interest" description="Disordered" evidence="1">
    <location>
        <begin position="178"/>
        <end position="200"/>
    </location>
</feature>
<evidence type="ECO:0000256" key="1">
    <source>
        <dbReference type="SAM" id="MobiDB-lite"/>
    </source>
</evidence>
<gene>
    <name evidence="3" type="ORF">PGLA1383_LOCUS36153</name>
</gene>
<feature type="signal peptide" evidence="2">
    <location>
        <begin position="1"/>
        <end position="24"/>
    </location>
</feature>
<accession>A0A813FVR7</accession>
<organism evidence="3 4">
    <name type="scientific">Polarella glacialis</name>
    <name type="common">Dinoflagellate</name>
    <dbReference type="NCBI Taxonomy" id="89957"/>
    <lineage>
        <taxon>Eukaryota</taxon>
        <taxon>Sar</taxon>
        <taxon>Alveolata</taxon>
        <taxon>Dinophyceae</taxon>
        <taxon>Suessiales</taxon>
        <taxon>Suessiaceae</taxon>
        <taxon>Polarella</taxon>
    </lineage>
</organism>
<dbReference type="EMBL" id="CAJNNV010026577">
    <property type="protein sequence ID" value="CAE8618537.1"/>
    <property type="molecule type" value="Genomic_DNA"/>
</dbReference>
<feature type="compositionally biased region" description="Polar residues" evidence="1">
    <location>
        <begin position="178"/>
        <end position="187"/>
    </location>
</feature>
<reference evidence="3" key="1">
    <citation type="submission" date="2021-02" db="EMBL/GenBank/DDBJ databases">
        <authorList>
            <person name="Dougan E. K."/>
            <person name="Rhodes N."/>
            <person name="Thang M."/>
            <person name="Chan C."/>
        </authorList>
    </citation>
    <scope>NUCLEOTIDE SEQUENCE</scope>
</reference>
<evidence type="ECO:0000313" key="3">
    <source>
        <dbReference type="EMBL" id="CAE8618537.1"/>
    </source>
</evidence>
<dbReference type="AlphaFoldDB" id="A0A813FVR7"/>
<name>A0A813FVR7_POLGL</name>
<protein>
    <submittedName>
        <fullName evidence="3">Uncharacterized protein</fullName>
    </submittedName>
</protein>
<proteinExistence type="predicted"/>